<dbReference type="Gene3D" id="3.60.21.10">
    <property type="match status" value="1"/>
</dbReference>
<evidence type="ECO:0000256" key="2">
    <source>
        <dbReference type="ARBA" id="ARBA00022670"/>
    </source>
</evidence>
<keyword evidence="7" id="KW-1185">Reference proteome</keyword>
<keyword evidence="2" id="KW-0645">Protease</keyword>
<reference evidence="6 7" key="1">
    <citation type="submission" date="2020-03" db="EMBL/GenBank/DDBJ databases">
        <title>Draft Genome Sequence of Cudoniella acicularis.</title>
        <authorList>
            <person name="Buettner E."/>
            <person name="Kellner H."/>
        </authorList>
    </citation>
    <scope>NUCLEOTIDE SEQUENCE [LARGE SCALE GENOMIC DNA]</scope>
    <source>
        <strain evidence="6 7">DSM 108380</strain>
    </source>
</reference>
<comment type="caution">
    <text evidence="6">The sequence shown here is derived from an EMBL/GenBank/DDBJ whole genome shotgun (WGS) entry which is preliminary data.</text>
</comment>
<dbReference type="PANTHER" id="PTHR46468:SF1">
    <property type="entry name" value="SENTRIN-SPECIFIC PROTEASE 8"/>
    <property type="match status" value="1"/>
</dbReference>
<dbReference type="EMBL" id="JAAMPI010000416">
    <property type="protein sequence ID" value="KAF4631720.1"/>
    <property type="molecule type" value="Genomic_DNA"/>
</dbReference>
<accession>A0A8H4RMQ9</accession>
<protein>
    <recommendedName>
        <fullName evidence="5">Ubiquitin-like protease family profile domain-containing protein</fullName>
    </recommendedName>
</protein>
<keyword evidence="4" id="KW-0788">Thiol protease</keyword>
<evidence type="ECO:0000256" key="3">
    <source>
        <dbReference type="ARBA" id="ARBA00022801"/>
    </source>
</evidence>
<evidence type="ECO:0000313" key="7">
    <source>
        <dbReference type="Proteomes" id="UP000566819"/>
    </source>
</evidence>
<comment type="similarity">
    <text evidence="1">Belongs to the peptidase C48 family.</text>
</comment>
<dbReference type="OrthoDB" id="5065855at2759"/>
<keyword evidence="3" id="KW-0378">Hydrolase</keyword>
<sequence length="583" mass="63953">MAIFLGRRWKLTTRFKSKQLAPDDAYLSYYDIRRKLPQMRWHDGLELMIPAVTKEDVDTLKNDWLTDNASSLTLQLRVHLIRATNSSRYLEREELRKYPSSHIVLLRPSMAFMLMQTANPLTLKDALPNFSKTTHIFLPINDARNVSVAEGGSHWSLLLVSVIDGVAFHYDSLSPSNYNEAMLATTRLSQLLGRSLRFMNLDDSPQQENGSDCGVYVRCKDGTAEHLDFERPSFGGNSGLPVLAACVLAGASYPAIPTDLTTPVQQRIAINGPNVSTNSSVEHFFSARSPGDKSSFAMSVVIDLGVYGADGYTIQSDLSKRDTIPSIDPSLNHTTIGRLATNIDNYELVLHPGDFAYADDWYLKPKNLFDGVNAYEAILEQFYDQLAPIAGRKPYMASPGNHEADCEEIDYTTFLCPEGQKNFTDFMNRFGQTMPTAFASTSSNTTAKVFANKAQQLANPPFWYSFEYGMVHVVMLDTETDFTNAPDGPGGSAGLDSGPFGAPNQQLEFLEADLASVDRTVTPWLIVVATAPGTRLAPTAAASAKQPSNLCSTNTASISLSSDTCTILNASCPSTMASLTPME</sequence>
<dbReference type="AlphaFoldDB" id="A0A8H4RMQ9"/>
<organism evidence="6 7">
    <name type="scientific">Cudoniella acicularis</name>
    <dbReference type="NCBI Taxonomy" id="354080"/>
    <lineage>
        <taxon>Eukaryota</taxon>
        <taxon>Fungi</taxon>
        <taxon>Dikarya</taxon>
        <taxon>Ascomycota</taxon>
        <taxon>Pezizomycotina</taxon>
        <taxon>Leotiomycetes</taxon>
        <taxon>Helotiales</taxon>
        <taxon>Tricladiaceae</taxon>
        <taxon>Cudoniella</taxon>
    </lineage>
</organism>
<dbReference type="GO" id="GO:0006508">
    <property type="term" value="P:proteolysis"/>
    <property type="evidence" value="ECO:0007669"/>
    <property type="project" value="UniProtKB-KW"/>
</dbReference>
<evidence type="ECO:0000256" key="1">
    <source>
        <dbReference type="ARBA" id="ARBA00005234"/>
    </source>
</evidence>
<dbReference type="PROSITE" id="PS50600">
    <property type="entry name" value="ULP_PROTEASE"/>
    <property type="match status" value="1"/>
</dbReference>
<dbReference type="SUPFAM" id="SSF56300">
    <property type="entry name" value="Metallo-dependent phosphatases"/>
    <property type="match status" value="1"/>
</dbReference>
<dbReference type="InterPro" id="IPR029052">
    <property type="entry name" value="Metallo-depent_PP-like"/>
</dbReference>
<dbReference type="GO" id="GO:0008234">
    <property type="term" value="F:cysteine-type peptidase activity"/>
    <property type="evidence" value="ECO:0007669"/>
    <property type="project" value="UniProtKB-KW"/>
</dbReference>
<evidence type="ECO:0000259" key="5">
    <source>
        <dbReference type="PROSITE" id="PS50600"/>
    </source>
</evidence>
<dbReference type="Pfam" id="PF02902">
    <property type="entry name" value="Peptidase_C48"/>
    <property type="match status" value="1"/>
</dbReference>
<dbReference type="InterPro" id="IPR044613">
    <property type="entry name" value="Nep1/2-like"/>
</dbReference>
<dbReference type="Proteomes" id="UP000566819">
    <property type="component" value="Unassembled WGS sequence"/>
</dbReference>
<name>A0A8H4RMQ9_9HELO</name>
<evidence type="ECO:0000313" key="6">
    <source>
        <dbReference type="EMBL" id="KAF4631720.1"/>
    </source>
</evidence>
<gene>
    <name evidence="6" type="ORF">G7Y89_g6407</name>
</gene>
<dbReference type="PANTHER" id="PTHR46468">
    <property type="entry name" value="SENTRIN-SPECIFIC PROTEASE 8"/>
    <property type="match status" value="1"/>
</dbReference>
<dbReference type="InterPro" id="IPR003653">
    <property type="entry name" value="Peptidase_C48_C"/>
</dbReference>
<dbReference type="Gene3D" id="3.40.395.10">
    <property type="entry name" value="Adenoviral Proteinase, Chain A"/>
    <property type="match status" value="1"/>
</dbReference>
<evidence type="ECO:0000256" key="4">
    <source>
        <dbReference type="ARBA" id="ARBA00022807"/>
    </source>
</evidence>
<dbReference type="SUPFAM" id="SSF54001">
    <property type="entry name" value="Cysteine proteinases"/>
    <property type="match status" value="1"/>
</dbReference>
<dbReference type="InterPro" id="IPR038765">
    <property type="entry name" value="Papain-like_cys_pep_sf"/>
</dbReference>
<dbReference type="GO" id="GO:0000338">
    <property type="term" value="P:protein deneddylation"/>
    <property type="evidence" value="ECO:0007669"/>
    <property type="project" value="TreeGrafter"/>
</dbReference>
<dbReference type="GO" id="GO:0019784">
    <property type="term" value="F:deNEDDylase activity"/>
    <property type="evidence" value="ECO:0007669"/>
    <property type="project" value="InterPro"/>
</dbReference>
<feature type="domain" description="Ubiquitin-like protease family profile" evidence="5">
    <location>
        <begin position="49"/>
        <end position="224"/>
    </location>
</feature>
<proteinExistence type="inferred from homology"/>